<accession>A0A8S5R9Y5</accession>
<proteinExistence type="predicted"/>
<sequence>MRGQFPVNSAGSGSSGNKFKFEGNARFIDYAGPGAYIIPSGSTPIPKQLIQNTKEESLIKNYDLLIENLSSLGIPTILQGIAYPDSKINSATSEIIKKYHFSSGDVNGLMGLNLADADLYKEIEITSGLEVTQTLLPFTNAAVVTLDGSSQNYNVTEAKIAISEIYPVVEKLTLKNVRFTGVNTSLDFRNCSRL</sequence>
<dbReference type="EMBL" id="BK059082">
    <property type="protein sequence ID" value="DAE28151.1"/>
    <property type="molecule type" value="Genomic_DNA"/>
</dbReference>
<reference evidence="1" key="1">
    <citation type="journal article" date="2021" name="Proc. Natl. Acad. Sci. U.S.A.">
        <title>A Catalog of Tens of Thousands of Viruses from Human Metagenomes Reveals Hidden Associations with Chronic Diseases.</title>
        <authorList>
            <person name="Tisza M.J."/>
            <person name="Buck C.B."/>
        </authorList>
    </citation>
    <scope>NUCLEOTIDE SEQUENCE</scope>
    <source>
        <strain evidence="1">CtQcs9</strain>
    </source>
</reference>
<organism evidence="1">
    <name type="scientific">virus sp. ctQcs9</name>
    <dbReference type="NCBI Taxonomy" id="2825816"/>
    <lineage>
        <taxon>Viruses</taxon>
    </lineage>
</organism>
<protein>
    <submittedName>
        <fullName evidence="1">Uncharacterized protein</fullName>
    </submittedName>
</protein>
<evidence type="ECO:0000313" key="1">
    <source>
        <dbReference type="EMBL" id="DAE28151.1"/>
    </source>
</evidence>
<name>A0A8S5R9Y5_9VIRU</name>